<evidence type="ECO:0000256" key="4">
    <source>
        <dbReference type="SAM" id="MobiDB-lite"/>
    </source>
</evidence>
<dbReference type="InterPro" id="IPR013087">
    <property type="entry name" value="Znf_C2H2_type"/>
</dbReference>
<proteinExistence type="predicted"/>
<feature type="compositionally biased region" description="Basic and acidic residues" evidence="4">
    <location>
        <begin position="81"/>
        <end position="94"/>
    </location>
</feature>
<feature type="compositionally biased region" description="Basic and acidic residues" evidence="4">
    <location>
        <begin position="26"/>
        <end position="40"/>
    </location>
</feature>
<feature type="compositionally biased region" description="Polar residues" evidence="4">
    <location>
        <begin position="47"/>
        <end position="66"/>
    </location>
</feature>
<sequence length="945" mass="110926">MSNNNPSGRRPGKRIYFNSNRNQLRNNDRNTQQRRDRREDNDDQPDAVSQQSRGHTNEQQMPTASRNVIEGDYNNKTGNFPRDRSNGTHRRNDGNEENVPQQPRDRYDNYHRRRNNYKGYQRQPNRRQDNNNNGSSEQSESVSQQSRGHNDEQQIRTASRNVIGSDFPLRDRSDGTHHRRNDDGHENNVTQQPSDRHEENDGITQQHQQKQNPRRRNQNRQPTGHRNNNQQRTTGNRDDQRPVYDSNQLKIADTTKQSKEYLIISRSDRDDDDNVFALFNLQATYTFPRSSKPKIPFLRLYNPQWNLFNKTAQSSSKNKFDTDIAYRQYEEEEFYKKNCNESPEFWNNFYKTGSTIGVRKQPAENLIECPICKRNFDPNEECIAYTECSHMMCIDCCVKCIGLYQSCPVCRHSSEKLIMSSKQLDYDQLIDHSNFNFETTEIGLVAFHLMDAQQIEKYFRSLLFVGCTKDGDGDDDDDCRKFNVYRFEKNYQDYFQKIQDLFRHIHVKHNRYICMICITTLRSCIKYMIEYKPNDFYQHLTIGNRLIDGTPIEHVYCHLCGYYLFDNDQLWEHCKRDHLSCYLCNSFFAIDMSNMIVHYRQEHCYCSICNLAFQKKDLEQHKRLHPDDQDIEYCHGSTIVDDEESPSSQQQQQQLQQLQQQQQQTTTTTVASRGYIDQIDLQFRRQYKNAQSMDKCAPIAGPSIESYMINFPAISSNVVPSYPSIEPIQQKPGNVYDQDFPSLIPESSSTANIMTKTSFAHASVGLLARKEQPKSTMKNHRPVKPSSNKEWKKLENDKMKSKMNEPKYSEIQTTIPEDETIPPSSILKKTVTKNDKKQTSSGKQKLDTIFDDFPPLTSTNACSNHHQKQQQQQSNKEQLNKLESYKEVLKDKFQQSGESKPKKVDTKPRQKQDEWPTLDDVYYPPPSSTSKQKLKKDRPFDDQRR</sequence>
<keyword evidence="1 3" id="KW-0479">Metal-binding</keyword>
<dbReference type="GO" id="GO:0072344">
    <property type="term" value="P:rescue of stalled ribosome"/>
    <property type="evidence" value="ECO:0007669"/>
    <property type="project" value="InterPro"/>
</dbReference>
<evidence type="ECO:0000256" key="3">
    <source>
        <dbReference type="PROSITE-ProRule" id="PRU00175"/>
    </source>
</evidence>
<feature type="compositionally biased region" description="Low complexity" evidence="4">
    <location>
        <begin position="130"/>
        <end position="146"/>
    </location>
</feature>
<dbReference type="InterPro" id="IPR013083">
    <property type="entry name" value="Znf_RING/FYVE/PHD"/>
</dbReference>
<dbReference type="AlphaFoldDB" id="A0A922HV62"/>
<dbReference type="SUPFAM" id="SSF57850">
    <property type="entry name" value="RING/U-box"/>
    <property type="match status" value="1"/>
</dbReference>
<dbReference type="InterPro" id="IPR001841">
    <property type="entry name" value="Znf_RING"/>
</dbReference>
<dbReference type="InterPro" id="IPR044288">
    <property type="entry name" value="ZNF598/HEL2"/>
</dbReference>
<evidence type="ECO:0000256" key="2">
    <source>
        <dbReference type="ARBA" id="ARBA00022833"/>
    </source>
</evidence>
<organism evidence="6 7">
    <name type="scientific">Dermatophagoides farinae</name>
    <name type="common">American house dust mite</name>
    <dbReference type="NCBI Taxonomy" id="6954"/>
    <lineage>
        <taxon>Eukaryota</taxon>
        <taxon>Metazoa</taxon>
        <taxon>Ecdysozoa</taxon>
        <taxon>Arthropoda</taxon>
        <taxon>Chelicerata</taxon>
        <taxon>Arachnida</taxon>
        <taxon>Acari</taxon>
        <taxon>Acariformes</taxon>
        <taxon>Sarcoptiformes</taxon>
        <taxon>Astigmata</taxon>
        <taxon>Psoroptidia</taxon>
        <taxon>Analgoidea</taxon>
        <taxon>Pyroglyphidae</taxon>
        <taxon>Dermatophagoidinae</taxon>
        <taxon>Dermatophagoides</taxon>
    </lineage>
</organism>
<dbReference type="Proteomes" id="UP000790347">
    <property type="component" value="Unassembled WGS sequence"/>
</dbReference>
<dbReference type="PROSITE" id="PS50089">
    <property type="entry name" value="ZF_RING_2"/>
    <property type="match status" value="1"/>
</dbReference>
<feature type="domain" description="RING-type" evidence="5">
    <location>
        <begin position="369"/>
        <end position="411"/>
    </location>
</feature>
<evidence type="ECO:0000256" key="1">
    <source>
        <dbReference type="ARBA" id="ARBA00022771"/>
    </source>
</evidence>
<dbReference type="GO" id="GO:0016567">
    <property type="term" value="P:protein ubiquitination"/>
    <property type="evidence" value="ECO:0007669"/>
    <property type="project" value="TreeGrafter"/>
</dbReference>
<dbReference type="SMART" id="SM00355">
    <property type="entry name" value="ZnF_C2H2"/>
    <property type="match status" value="3"/>
</dbReference>
<reference evidence="6" key="2">
    <citation type="journal article" date="2022" name="Res Sq">
        <title>Comparative Genomics Reveals Insights into the Divergent Evolution of Astigmatic Mites and Household Pest Adaptations.</title>
        <authorList>
            <person name="Xiong Q."/>
            <person name="Wan A.T.-Y."/>
            <person name="Liu X.-Y."/>
            <person name="Fung C.S.-H."/>
            <person name="Xiao X."/>
            <person name="Malainual N."/>
            <person name="Hou J."/>
            <person name="Wang L."/>
            <person name="Wang M."/>
            <person name="Yang K."/>
            <person name="Cui Y."/>
            <person name="Leung E."/>
            <person name="Nong W."/>
            <person name="Shin S.-K."/>
            <person name="Au S."/>
            <person name="Jeong K.Y."/>
            <person name="Chew F.T."/>
            <person name="Hui J."/>
            <person name="Leung T.F."/>
            <person name="Tungtrongchitr A."/>
            <person name="Zhong N."/>
            <person name="Liu Z."/>
            <person name="Tsui S."/>
        </authorList>
    </citation>
    <scope>NUCLEOTIDE SEQUENCE</scope>
    <source>
        <strain evidence="6">Derf</strain>
        <tissue evidence="6">Whole organism</tissue>
    </source>
</reference>
<feature type="region of interest" description="Disordered" evidence="4">
    <location>
        <begin position="771"/>
        <end position="945"/>
    </location>
</feature>
<keyword evidence="7" id="KW-1185">Reference proteome</keyword>
<evidence type="ECO:0000313" key="6">
    <source>
        <dbReference type="EMBL" id="KAH9511625.1"/>
    </source>
</evidence>
<dbReference type="PANTHER" id="PTHR22938">
    <property type="entry name" value="ZINC FINGER PROTEIN 598"/>
    <property type="match status" value="1"/>
</dbReference>
<evidence type="ECO:0000313" key="7">
    <source>
        <dbReference type="Proteomes" id="UP000790347"/>
    </source>
</evidence>
<feature type="compositionally biased region" description="Basic and acidic residues" evidence="4">
    <location>
        <begin position="832"/>
        <end position="848"/>
    </location>
</feature>
<feature type="compositionally biased region" description="Basic and acidic residues" evidence="4">
    <location>
        <begin position="787"/>
        <end position="808"/>
    </location>
</feature>
<feature type="region of interest" description="Disordered" evidence="4">
    <location>
        <begin position="1"/>
        <end position="252"/>
    </location>
</feature>
<gene>
    <name evidence="6" type="ORF">DERF_010072</name>
</gene>
<dbReference type="PANTHER" id="PTHR22938:SF15">
    <property type="entry name" value="OS01G0568000 PROTEIN"/>
    <property type="match status" value="1"/>
</dbReference>
<dbReference type="GO" id="GO:0008270">
    <property type="term" value="F:zinc ion binding"/>
    <property type="evidence" value="ECO:0007669"/>
    <property type="project" value="UniProtKB-KW"/>
</dbReference>
<reference evidence="6" key="1">
    <citation type="submission" date="2013-05" db="EMBL/GenBank/DDBJ databases">
        <authorList>
            <person name="Yim A.K.Y."/>
            <person name="Chan T.F."/>
            <person name="Ji K.M."/>
            <person name="Liu X.Y."/>
            <person name="Zhou J.W."/>
            <person name="Li R.Q."/>
            <person name="Yang K.Y."/>
            <person name="Li J."/>
            <person name="Li M."/>
            <person name="Law P.T.W."/>
            <person name="Wu Y.L."/>
            <person name="Cai Z.L."/>
            <person name="Qin H."/>
            <person name="Bao Y."/>
            <person name="Leung R.K.K."/>
            <person name="Ng P.K.S."/>
            <person name="Zou J."/>
            <person name="Zhong X.J."/>
            <person name="Ran P.X."/>
            <person name="Zhong N.S."/>
            <person name="Liu Z.G."/>
            <person name="Tsui S.K.W."/>
        </authorList>
    </citation>
    <scope>NUCLEOTIDE SEQUENCE</scope>
    <source>
        <strain evidence="6">Derf</strain>
        <tissue evidence="6">Whole organism</tissue>
    </source>
</reference>
<keyword evidence="2" id="KW-0862">Zinc</keyword>
<comment type="caution">
    <text evidence="6">The sequence shown here is derived from an EMBL/GenBank/DDBJ whole genome shotgun (WGS) entry which is preliminary data.</text>
</comment>
<accession>A0A922HV62</accession>
<evidence type="ECO:0000259" key="5">
    <source>
        <dbReference type="PROSITE" id="PS50089"/>
    </source>
</evidence>
<dbReference type="GO" id="GO:0043022">
    <property type="term" value="F:ribosome binding"/>
    <property type="evidence" value="ECO:0007669"/>
    <property type="project" value="TreeGrafter"/>
</dbReference>
<dbReference type="GO" id="GO:0061630">
    <property type="term" value="F:ubiquitin protein ligase activity"/>
    <property type="evidence" value="ECO:0007669"/>
    <property type="project" value="InterPro"/>
</dbReference>
<name>A0A922HV62_DERFA</name>
<keyword evidence="1 3" id="KW-0863">Zinc-finger</keyword>
<feature type="compositionally biased region" description="Basic and acidic residues" evidence="4">
    <location>
        <begin position="878"/>
        <end position="914"/>
    </location>
</feature>
<dbReference type="Gene3D" id="3.30.40.10">
    <property type="entry name" value="Zinc/RING finger domain, C3HC4 (zinc finger)"/>
    <property type="match status" value="1"/>
</dbReference>
<feature type="compositionally biased region" description="Basic and acidic residues" evidence="4">
    <location>
        <begin position="168"/>
        <end position="186"/>
    </location>
</feature>
<protein>
    <recommendedName>
        <fullName evidence="5">RING-type domain-containing protein</fullName>
    </recommendedName>
</protein>
<dbReference type="EMBL" id="ASGP02000004">
    <property type="protein sequence ID" value="KAH9511625.1"/>
    <property type="molecule type" value="Genomic_DNA"/>
</dbReference>